<dbReference type="Pfam" id="PF00593">
    <property type="entry name" value="TonB_dep_Rec_b-barrel"/>
    <property type="match status" value="1"/>
</dbReference>
<keyword evidence="19" id="KW-1185">Reference proteome</keyword>
<dbReference type="InterPro" id="IPR010917">
    <property type="entry name" value="TonB_rcpt_CS"/>
</dbReference>
<evidence type="ECO:0000256" key="15">
    <source>
        <dbReference type="SAM" id="SignalP"/>
    </source>
</evidence>
<evidence type="ECO:0000256" key="5">
    <source>
        <dbReference type="ARBA" id="ARBA00022692"/>
    </source>
</evidence>
<feature type="domain" description="TonB-dependent receptor plug" evidence="17">
    <location>
        <begin position="55"/>
        <end position="164"/>
    </location>
</feature>
<comment type="subcellular location">
    <subcellularLocation>
        <location evidence="1 12">Cell outer membrane</location>
        <topology evidence="1 12">Multi-pass membrane protein</topology>
    </subcellularLocation>
</comment>
<keyword evidence="3 12" id="KW-1134">Transmembrane beta strand</keyword>
<feature type="chain" id="PRO_5047280910" evidence="15">
    <location>
        <begin position="22"/>
        <end position="764"/>
    </location>
</feature>
<dbReference type="InterPro" id="IPR036942">
    <property type="entry name" value="Beta-barrel_TonB_sf"/>
</dbReference>
<feature type="short sequence motif" description="TonB C-terminal box" evidence="13">
    <location>
        <begin position="747"/>
        <end position="764"/>
    </location>
</feature>
<organism evidence="18 19">
    <name type="scientific">Noviluteimonas caseinilytica</name>
    <dbReference type="NCBI Taxonomy" id="2675101"/>
    <lineage>
        <taxon>Bacteria</taxon>
        <taxon>Pseudomonadati</taxon>
        <taxon>Pseudomonadota</taxon>
        <taxon>Gammaproteobacteria</taxon>
        <taxon>Lysobacterales</taxon>
        <taxon>Lysobacteraceae</taxon>
        <taxon>Noviluteimonas</taxon>
    </lineage>
</organism>
<dbReference type="Pfam" id="PF07715">
    <property type="entry name" value="Plug"/>
    <property type="match status" value="1"/>
</dbReference>
<evidence type="ECO:0000256" key="10">
    <source>
        <dbReference type="ARBA" id="ARBA00023136"/>
    </source>
</evidence>
<evidence type="ECO:0000313" key="19">
    <source>
        <dbReference type="Proteomes" id="UP000681317"/>
    </source>
</evidence>
<dbReference type="Gene3D" id="2.40.170.20">
    <property type="entry name" value="TonB-dependent receptor, beta-barrel domain"/>
    <property type="match status" value="1"/>
</dbReference>
<evidence type="ECO:0000259" key="17">
    <source>
        <dbReference type="Pfam" id="PF07715"/>
    </source>
</evidence>
<evidence type="ECO:0000256" key="6">
    <source>
        <dbReference type="ARBA" id="ARBA00022729"/>
    </source>
</evidence>
<evidence type="ECO:0000259" key="16">
    <source>
        <dbReference type="Pfam" id="PF00593"/>
    </source>
</evidence>
<accession>A0ABM7Q7X8</accession>
<evidence type="ECO:0000256" key="1">
    <source>
        <dbReference type="ARBA" id="ARBA00004571"/>
    </source>
</evidence>
<evidence type="ECO:0000256" key="7">
    <source>
        <dbReference type="ARBA" id="ARBA00023004"/>
    </source>
</evidence>
<evidence type="ECO:0000256" key="11">
    <source>
        <dbReference type="ARBA" id="ARBA00023237"/>
    </source>
</evidence>
<dbReference type="InterPro" id="IPR039426">
    <property type="entry name" value="TonB-dep_rcpt-like"/>
</dbReference>
<dbReference type="PANTHER" id="PTHR32552">
    <property type="entry name" value="FERRICHROME IRON RECEPTOR-RELATED"/>
    <property type="match status" value="1"/>
</dbReference>
<feature type="domain" description="TonB-dependent receptor-like beta-barrel" evidence="16">
    <location>
        <begin position="238"/>
        <end position="727"/>
    </location>
</feature>
<name>A0ABM7Q7X8_9GAMM</name>
<keyword evidence="10 12" id="KW-0472">Membrane</keyword>
<dbReference type="InterPro" id="IPR012910">
    <property type="entry name" value="Plug_dom"/>
</dbReference>
<keyword evidence="7" id="KW-0408">Iron</keyword>
<dbReference type="PROSITE" id="PS52016">
    <property type="entry name" value="TONB_DEPENDENT_REC_3"/>
    <property type="match status" value="1"/>
</dbReference>
<dbReference type="SUPFAM" id="SSF56935">
    <property type="entry name" value="Porins"/>
    <property type="match status" value="1"/>
</dbReference>
<dbReference type="CDD" id="cd01347">
    <property type="entry name" value="ligand_gated_channel"/>
    <property type="match status" value="1"/>
</dbReference>
<gene>
    <name evidence="18" type="ORF">LYSCAS_24910</name>
</gene>
<keyword evidence="2 12" id="KW-0813">Transport</keyword>
<feature type="signal peptide" evidence="15">
    <location>
        <begin position="1"/>
        <end position="21"/>
    </location>
</feature>
<keyword evidence="18" id="KW-0675">Receptor</keyword>
<dbReference type="PROSITE" id="PS01156">
    <property type="entry name" value="TONB_DEPENDENT_REC_2"/>
    <property type="match status" value="1"/>
</dbReference>
<reference evidence="18 19" key="1">
    <citation type="submission" date="2021-03" db="EMBL/GenBank/DDBJ databases">
        <title>Complete Genome Sequences of Two Lysobacter Strains Isolated from Sea Water (Lysobacter caseinilyticus) and Soil (Lysobacter helvus) in South Korea.</title>
        <authorList>
            <person name="Watanabe Y."/>
            <person name="Arakawa K."/>
        </authorList>
    </citation>
    <scope>NUCLEOTIDE SEQUENCE [LARGE SCALE GENOMIC DNA]</scope>
    <source>
        <strain evidence="18 19">KVB24</strain>
    </source>
</reference>
<keyword evidence="6 15" id="KW-0732">Signal</keyword>
<evidence type="ECO:0000256" key="14">
    <source>
        <dbReference type="RuleBase" id="RU003357"/>
    </source>
</evidence>
<evidence type="ECO:0000256" key="3">
    <source>
        <dbReference type="ARBA" id="ARBA00022452"/>
    </source>
</evidence>
<evidence type="ECO:0000256" key="4">
    <source>
        <dbReference type="ARBA" id="ARBA00022496"/>
    </source>
</evidence>
<sequence length="764" mass="83115">MNRKTLSLAIAVAMFPALAWAQDAQPAAAATTPASNRPATLDTVTVTARKREETLQEVPVAVTAFTAEALDKLGVDDLSDLDTQVPNLTLYAARGSNSTITAYIRGVGQSDPLWGVDPGVGLYLDDVYIARPQGGLLDVFDVERVEVLRGPQGTLYGKNTVGGAIKYISRPLTTDVTGFGSVTIGNYGQRDIKAAVGGGLGGNDALRARISVADLHRDGFGENVITGDDVSDKDVTAWRLNIGAYVTDDFNLQLAFDHLDDTSGVRGAQMILPNRFDTLLTPATGPFLPMADRYDVRNGMPNVNDTTMLGVSLAANYKFSDDLSLKYVFAKRESDTDTNIDFDTTPDKIADVHALYSDQQISHELQVNYDAGGRARGVMGIYYFDGEAGGQVQNNFFNLSFGDTQGTVFTTSTAFYADWTFDLTEKLKLDVGARYTDEDKHAVVLNRCYSSATFATPIDCTPLNPNDDTAVARFNKTINFKNTSPKISLDYDITPDIMVYGSFSRGFKSGGYNIRAQATIAPTSANPFNDEQVDSYEVGAKMGLLDQSLFLNLSAFHNKYEDIQLSVFTALPGGGFFGDFTNAGKGTVDGLEVEYQWLPSSSWVISGNLAYLDARYDEFLYFDTNPAVRRTVDIADEQDFTNAPKFSGALNVEWRTQLANMGNLSARVSYAYQSEVTATTEIIRATVPPVAPFGAPPITQDGYGLVNAGVTWALDDHWTFSLLGTNLADKEYKTTGYNLNQALGVYTGFYGPPRQVSLTAKYEF</sequence>
<dbReference type="PANTHER" id="PTHR32552:SF81">
    <property type="entry name" value="TONB-DEPENDENT OUTER MEMBRANE RECEPTOR"/>
    <property type="match status" value="1"/>
</dbReference>
<evidence type="ECO:0000256" key="12">
    <source>
        <dbReference type="PROSITE-ProRule" id="PRU01360"/>
    </source>
</evidence>
<proteinExistence type="inferred from homology"/>
<dbReference type="InterPro" id="IPR000531">
    <property type="entry name" value="Beta-barrel_TonB"/>
</dbReference>
<evidence type="ECO:0000313" key="18">
    <source>
        <dbReference type="EMBL" id="BCT93467.1"/>
    </source>
</evidence>
<comment type="similarity">
    <text evidence="12 14">Belongs to the TonB-dependent receptor family.</text>
</comment>
<dbReference type="EMBL" id="AP024545">
    <property type="protein sequence ID" value="BCT93467.1"/>
    <property type="molecule type" value="Genomic_DNA"/>
</dbReference>
<keyword evidence="9 14" id="KW-0798">TonB box</keyword>
<keyword evidence="5 12" id="KW-0812">Transmembrane</keyword>
<evidence type="ECO:0000256" key="13">
    <source>
        <dbReference type="PROSITE-ProRule" id="PRU10144"/>
    </source>
</evidence>
<keyword evidence="11 12" id="KW-0998">Cell outer membrane</keyword>
<keyword evidence="8" id="KW-0406">Ion transport</keyword>
<evidence type="ECO:0000256" key="9">
    <source>
        <dbReference type="ARBA" id="ARBA00023077"/>
    </source>
</evidence>
<evidence type="ECO:0000256" key="2">
    <source>
        <dbReference type="ARBA" id="ARBA00022448"/>
    </source>
</evidence>
<dbReference type="Proteomes" id="UP000681317">
    <property type="component" value="Chromosome"/>
</dbReference>
<dbReference type="RefSeq" id="WP_213434385.1">
    <property type="nucleotide sequence ID" value="NZ_AP024545.1"/>
</dbReference>
<protein>
    <submittedName>
        <fullName evidence="18">TonB-dependent receptor</fullName>
    </submittedName>
</protein>
<evidence type="ECO:0000256" key="8">
    <source>
        <dbReference type="ARBA" id="ARBA00023065"/>
    </source>
</evidence>
<keyword evidence="4" id="KW-0410">Iron transport</keyword>